<evidence type="ECO:0000313" key="1">
    <source>
        <dbReference type="EMBL" id="QHU01747.1"/>
    </source>
</evidence>
<name>A0A6C0JB21_9ZZZZ</name>
<accession>A0A6C0JB21</accession>
<sequence>MNSLYYWGTAIAIVGGLYYFKTDIIDSILLYKATRNEKNDNISIKLYDSNNTYITYTKKLETFKEYKDRYPNMKYVDIDYTHNKKQYSVIFDKDFQFPLKIENNVKGYKKEFLACVSNDVDITERLNKLLGPNRDFYKSFDLEIPVKYISDKDINCTDNQLNEYTLTVNDILH</sequence>
<dbReference type="AlphaFoldDB" id="A0A6C0JB21"/>
<protein>
    <submittedName>
        <fullName evidence="1">Uncharacterized protein</fullName>
    </submittedName>
</protein>
<proteinExistence type="predicted"/>
<dbReference type="EMBL" id="MN740347">
    <property type="protein sequence ID" value="QHU01747.1"/>
    <property type="molecule type" value="Genomic_DNA"/>
</dbReference>
<organism evidence="1">
    <name type="scientific">viral metagenome</name>
    <dbReference type="NCBI Taxonomy" id="1070528"/>
    <lineage>
        <taxon>unclassified sequences</taxon>
        <taxon>metagenomes</taxon>
        <taxon>organismal metagenomes</taxon>
    </lineage>
</organism>
<reference evidence="1" key="1">
    <citation type="journal article" date="2020" name="Nature">
        <title>Giant virus diversity and host interactions through global metagenomics.</title>
        <authorList>
            <person name="Schulz F."/>
            <person name="Roux S."/>
            <person name="Paez-Espino D."/>
            <person name="Jungbluth S."/>
            <person name="Walsh D.A."/>
            <person name="Denef V.J."/>
            <person name="McMahon K.D."/>
            <person name="Konstantinidis K.T."/>
            <person name="Eloe-Fadrosh E.A."/>
            <person name="Kyrpides N.C."/>
            <person name="Woyke T."/>
        </authorList>
    </citation>
    <scope>NUCLEOTIDE SEQUENCE</scope>
    <source>
        <strain evidence="1">GVMAG-M-3300025874-2</strain>
    </source>
</reference>